<evidence type="ECO:0000259" key="2">
    <source>
        <dbReference type="Pfam" id="PF06722"/>
    </source>
</evidence>
<protein>
    <submittedName>
        <fullName evidence="3">Uncharacterized protein</fullName>
    </submittedName>
</protein>
<feature type="domain" description="Erythromycin biosynthesis protein CIII-like C-terminal" evidence="2">
    <location>
        <begin position="293"/>
        <end position="392"/>
    </location>
</feature>
<dbReference type="GO" id="GO:0005975">
    <property type="term" value="P:carbohydrate metabolic process"/>
    <property type="evidence" value="ECO:0007669"/>
    <property type="project" value="InterPro"/>
</dbReference>
<sequence length="421" mass="45183">MKFAVAVHGTRGDVEPCAAVALELTRRGHQVQMAVPPNLLHFVEESGLGPAVVYGVDSQQQLETDVFRQPLRIRRPRAALGEVRDYMTQGWTEMSRTLVSLAADADLILTGTTYQELAANVAEHQSIPLAALHYFPFRANSYVLPLKLPASVVGSVWPIIESLHWRLIRPAEDEQRRELGLPQTRVRAIRRMIDSGALEIQAYDKELFPGLAEEWSGRRPVIGALTLGLDTQADAGTSEWIDAGKAPIYFGFGSMPVESPAAAVSMISQVCAALGQRALICSGVWDLDGAATDDHVKVVRSVNHSAVFPRCRAVVHHGGAGTTAAGLRAGAPTLVLWIGAEQPLWAARVKRLGVGDAMKFTSVTAESLRSGLCTVLAAASAQRAGELAARMATPAQSLSAAADLLEASARQGRIPVKVSRR</sequence>
<dbReference type="Pfam" id="PF06722">
    <property type="entry name" value="EryCIII-like_C"/>
    <property type="match status" value="1"/>
</dbReference>
<dbReference type="InterPro" id="IPR050426">
    <property type="entry name" value="Glycosyltransferase_28"/>
</dbReference>
<dbReference type="Pfam" id="PF03033">
    <property type="entry name" value="Glyco_transf_28"/>
    <property type="match status" value="1"/>
</dbReference>
<organism evidence="3 4">
    <name type="scientific">Mycolicibacterium iranicum</name>
    <name type="common">Mycobacterium iranicum</name>
    <dbReference type="NCBI Taxonomy" id="912594"/>
    <lineage>
        <taxon>Bacteria</taxon>
        <taxon>Bacillati</taxon>
        <taxon>Actinomycetota</taxon>
        <taxon>Actinomycetes</taxon>
        <taxon>Mycobacteriales</taxon>
        <taxon>Mycobacteriaceae</taxon>
        <taxon>Mycolicibacterium</taxon>
    </lineage>
</organism>
<dbReference type="FunFam" id="3.40.50.2000:FF:000009">
    <property type="entry name" value="Sterol 3-beta-glucosyltransferase UGT80A2"/>
    <property type="match status" value="1"/>
</dbReference>
<dbReference type="PANTHER" id="PTHR48050:SF13">
    <property type="entry name" value="STEROL 3-BETA-GLUCOSYLTRANSFERASE UGT80A2"/>
    <property type="match status" value="1"/>
</dbReference>
<dbReference type="InterPro" id="IPR002213">
    <property type="entry name" value="UDP_glucos_trans"/>
</dbReference>
<dbReference type="STRING" id="912594.AWC12_17670"/>
<dbReference type="CDD" id="cd03784">
    <property type="entry name" value="GT1_Gtf-like"/>
    <property type="match status" value="1"/>
</dbReference>
<gene>
    <name evidence="3" type="ORF">A4X20_10350</name>
</gene>
<feature type="domain" description="Glycosyltransferase family 28 N-terminal" evidence="1">
    <location>
        <begin position="4"/>
        <end position="74"/>
    </location>
</feature>
<evidence type="ECO:0000313" key="3">
    <source>
        <dbReference type="EMBL" id="OAN28591.1"/>
    </source>
</evidence>
<dbReference type="GO" id="GO:0016758">
    <property type="term" value="F:hexosyltransferase activity"/>
    <property type="evidence" value="ECO:0007669"/>
    <property type="project" value="InterPro"/>
</dbReference>
<dbReference type="PANTHER" id="PTHR48050">
    <property type="entry name" value="STEROL 3-BETA-GLUCOSYLTRANSFERASE"/>
    <property type="match status" value="1"/>
</dbReference>
<evidence type="ECO:0000259" key="1">
    <source>
        <dbReference type="Pfam" id="PF03033"/>
    </source>
</evidence>
<dbReference type="GO" id="GO:0033072">
    <property type="term" value="P:vancomycin biosynthetic process"/>
    <property type="evidence" value="ECO:0007669"/>
    <property type="project" value="UniProtKB-ARBA"/>
</dbReference>
<dbReference type="Proteomes" id="UP000078396">
    <property type="component" value="Unassembled WGS sequence"/>
</dbReference>
<dbReference type="InterPro" id="IPR010610">
    <property type="entry name" value="EryCIII-like_C"/>
</dbReference>
<dbReference type="InterPro" id="IPR004276">
    <property type="entry name" value="GlycoTrans_28_N"/>
</dbReference>
<reference evidence="3 4" key="1">
    <citation type="submission" date="2016-04" db="EMBL/GenBank/DDBJ databases">
        <title>Draft Genome Sequences of Staphylococcus capitis Strain H36, S. capitis Strain H65, S. cohnii Strain H62, S. hominis Strain H69, Mycobacterium iranicum Strain H39, Plantibacter sp. Strain H53, Pseudomonas oryzihabitans Strain H72, and Microbacterium sp. Strain H83, isolated from residential settings.</title>
        <authorList>
            <person name="Lymperopoulou D."/>
            <person name="Adams R.I."/>
            <person name="Lindow S."/>
            <person name="Coil D.A."/>
            <person name="Jospin G."/>
            <person name="Eisen J.A."/>
        </authorList>
    </citation>
    <scope>NUCLEOTIDE SEQUENCE [LARGE SCALE GENOMIC DNA]</scope>
    <source>
        <strain evidence="3 4">H39</strain>
    </source>
</reference>
<dbReference type="RefSeq" id="WP_064285005.1">
    <property type="nucleotide sequence ID" value="NZ_LWCS01000076.1"/>
</dbReference>
<evidence type="ECO:0000313" key="4">
    <source>
        <dbReference type="Proteomes" id="UP000078396"/>
    </source>
</evidence>
<dbReference type="Gene3D" id="3.40.50.2000">
    <property type="entry name" value="Glycogen Phosphorylase B"/>
    <property type="match status" value="2"/>
</dbReference>
<proteinExistence type="predicted"/>
<dbReference type="SUPFAM" id="SSF53756">
    <property type="entry name" value="UDP-Glycosyltransferase/glycogen phosphorylase"/>
    <property type="match status" value="1"/>
</dbReference>
<accession>A0A178LE80</accession>
<dbReference type="GO" id="GO:0008194">
    <property type="term" value="F:UDP-glycosyltransferase activity"/>
    <property type="evidence" value="ECO:0007669"/>
    <property type="project" value="InterPro"/>
</dbReference>
<comment type="caution">
    <text evidence="3">The sequence shown here is derived from an EMBL/GenBank/DDBJ whole genome shotgun (WGS) entry which is preliminary data.</text>
</comment>
<name>A0A178LE80_MYCIR</name>
<dbReference type="OrthoDB" id="3253247at2"/>
<dbReference type="AlphaFoldDB" id="A0A178LE80"/>
<dbReference type="EMBL" id="LWCS01000076">
    <property type="protein sequence ID" value="OAN28591.1"/>
    <property type="molecule type" value="Genomic_DNA"/>
</dbReference>